<protein>
    <recommendedName>
        <fullName evidence="2">FAD dependent oxidoreductase domain-containing protein</fullName>
    </recommendedName>
</protein>
<dbReference type="AlphaFoldDB" id="A0A073IYV3"/>
<sequence length="432" mass="47005">MQNLISTPYWWQDAPPRRLGNTPPAKTDVVIVGGGFTGLNAAITLRRAGVSVVVLEAEAFGFGASGRNAGHVSSGVNLGKSAASSNVRSPLEGRLPPGVYDALKAEAAASFDHIEALMPQLPRDAEYRRSGRVVCAARPAHYTAMQAKSGKMTRDGTHLYPKDQQRQVIGTDLYHGVMTIDRAGQLHPGKYVQGLMDLAVSTGAVLCDTHRVSGISRTGTGWRVAAGNARVDCEKVFIATNGYSDALRPWMRRRVIPAASYIVVTDELPDGLIDELLPQGRTAVDSKRLLSYFRPTPDRKRILFGGRASLQERPAQEVADELAARLYTVFPQITGLPIRYAWSGKIAFTFDLLPHLGEHEGIVHALGCNGSGVAMQSYLGHMAGQAMSGGPKSAFWNLDFPTLPFYRETPWFLPAVTGWYRFRDAVERTTGL</sequence>
<dbReference type="OrthoDB" id="9806601at2"/>
<feature type="domain" description="FAD dependent oxidoreductase" evidence="2">
    <location>
        <begin position="28"/>
        <end position="383"/>
    </location>
</feature>
<accession>A0A073IYV3</accession>
<gene>
    <name evidence="3" type="ORF">SUH3_05355</name>
</gene>
<dbReference type="Proteomes" id="UP000027746">
    <property type="component" value="Unassembled WGS sequence"/>
</dbReference>
<dbReference type="EMBL" id="JAMD01000011">
    <property type="protein sequence ID" value="KEJ94636.1"/>
    <property type="molecule type" value="Genomic_DNA"/>
</dbReference>
<name>A0A073IYV3_9RHOB</name>
<dbReference type="PANTHER" id="PTHR13847">
    <property type="entry name" value="SARCOSINE DEHYDROGENASE-RELATED"/>
    <property type="match status" value="1"/>
</dbReference>
<dbReference type="SUPFAM" id="SSF51905">
    <property type="entry name" value="FAD/NAD(P)-binding domain"/>
    <property type="match status" value="1"/>
</dbReference>
<evidence type="ECO:0000256" key="1">
    <source>
        <dbReference type="ARBA" id="ARBA00023002"/>
    </source>
</evidence>
<keyword evidence="4" id="KW-1185">Reference proteome</keyword>
<dbReference type="GO" id="GO:0016491">
    <property type="term" value="F:oxidoreductase activity"/>
    <property type="evidence" value="ECO:0007669"/>
    <property type="project" value="UniProtKB-KW"/>
</dbReference>
<keyword evidence="1" id="KW-0560">Oxidoreductase</keyword>
<reference evidence="3 4" key="1">
    <citation type="submission" date="2014-01" db="EMBL/GenBank/DDBJ databases">
        <title>Sulfitobacter sp. H3 (MCCC 1A00686) Genome Sequencing.</title>
        <authorList>
            <person name="Lai Q."/>
            <person name="Hong Z."/>
        </authorList>
    </citation>
    <scope>NUCLEOTIDE SEQUENCE [LARGE SCALE GENOMIC DNA]</scope>
    <source>
        <strain evidence="3 4">H3</strain>
    </source>
</reference>
<dbReference type="InterPro" id="IPR006076">
    <property type="entry name" value="FAD-dep_OxRdtase"/>
</dbReference>
<dbReference type="GeneID" id="68871924"/>
<dbReference type="InterPro" id="IPR036188">
    <property type="entry name" value="FAD/NAD-bd_sf"/>
</dbReference>
<evidence type="ECO:0000313" key="3">
    <source>
        <dbReference type="EMBL" id="KEJ94636.1"/>
    </source>
</evidence>
<comment type="caution">
    <text evidence="3">The sequence shown here is derived from an EMBL/GenBank/DDBJ whole genome shotgun (WGS) entry which is preliminary data.</text>
</comment>
<evidence type="ECO:0000313" key="4">
    <source>
        <dbReference type="Proteomes" id="UP000027746"/>
    </source>
</evidence>
<dbReference type="Gene3D" id="3.50.50.60">
    <property type="entry name" value="FAD/NAD(P)-binding domain"/>
    <property type="match status" value="1"/>
</dbReference>
<proteinExistence type="predicted"/>
<evidence type="ECO:0000259" key="2">
    <source>
        <dbReference type="Pfam" id="PF01266"/>
    </source>
</evidence>
<dbReference type="RefSeq" id="WP_037929000.1">
    <property type="nucleotide sequence ID" value="NZ_CP054600.1"/>
</dbReference>
<dbReference type="PANTHER" id="PTHR13847:SF281">
    <property type="entry name" value="FAD DEPENDENT OXIDOREDUCTASE DOMAIN-CONTAINING PROTEIN"/>
    <property type="match status" value="1"/>
</dbReference>
<dbReference type="Gene3D" id="3.30.9.10">
    <property type="entry name" value="D-Amino Acid Oxidase, subunit A, domain 2"/>
    <property type="match status" value="1"/>
</dbReference>
<dbReference type="Pfam" id="PF01266">
    <property type="entry name" value="DAO"/>
    <property type="match status" value="1"/>
</dbReference>
<dbReference type="GO" id="GO:0005737">
    <property type="term" value="C:cytoplasm"/>
    <property type="evidence" value="ECO:0007669"/>
    <property type="project" value="TreeGrafter"/>
</dbReference>
<organism evidence="3 4">
    <name type="scientific">Pseudosulfitobacter pseudonitzschiae</name>
    <dbReference type="NCBI Taxonomy" id="1402135"/>
    <lineage>
        <taxon>Bacteria</taxon>
        <taxon>Pseudomonadati</taxon>
        <taxon>Pseudomonadota</taxon>
        <taxon>Alphaproteobacteria</taxon>
        <taxon>Rhodobacterales</taxon>
        <taxon>Roseobacteraceae</taxon>
        <taxon>Pseudosulfitobacter</taxon>
    </lineage>
</organism>